<dbReference type="InterPro" id="IPR013536">
    <property type="entry name" value="WLM_dom"/>
</dbReference>
<dbReference type="GO" id="GO:0070628">
    <property type="term" value="F:proteasome binding"/>
    <property type="evidence" value="ECO:0007669"/>
    <property type="project" value="TreeGrafter"/>
</dbReference>
<name>A0A4P9ZVB3_9FUNG</name>
<feature type="domain" description="WLM" evidence="1">
    <location>
        <begin position="1"/>
        <end position="98"/>
    </location>
</feature>
<dbReference type="Gene3D" id="3.30.2010.10">
    <property type="entry name" value="Metalloproteases ('zincins'), catalytic domain"/>
    <property type="match status" value="1"/>
</dbReference>
<dbReference type="PANTHER" id="PTHR47795">
    <property type="entry name" value="UBIQUITIN AND WLM DOMAIN-CONTAINING METALLOPROTEASE SPCC1442.07C"/>
    <property type="match status" value="1"/>
</dbReference>
<dbReference type="Pfam" id="PF08325">
    <property type="entry name" value="WLM"/>
    <property type="match status" value="1"/>
</dbReference>
<accession>A0A4P9ZVB3</accession>
<feature type="non-terminal residue" evidence="2">
    <location>
        <position position="1"/>
    </location>
</feature>
<dbReference type="EMBL" id="ML002484">
    <property type="protein sequence ID" value="RKP37513.1"/>
    <property type="molecule type" value="Genomic_DNA"/>
</dbReference>
<dbReference type="PROSITE" id="PS51397">
    <property type="entry name" value="WLM"/>
    <property type="match status" value="1"/>
</dbReference>
<dbReference type="AlphaFoldDB" id="A0A4P9ZVB3"/>
<reference evidence="3" key="1">
    <citation type="journal article" date="2018" name="Nat. Microbiol.">
        <title>Leveraging single-cell genomics to expand the fungal tree of life.</title>
        <authorList>
            <person name="Ahrendt S.R."/>
            <person name="Quandt C.A."/>
            <person name="Ciobanu D."/>
            <person name="Clum A."/>
            <person name="Salamov A."/>
            <person name="Andreopoulos B."/>
            <person name="Cheng J.F."/>
            <person name="Woyke T."/>
            <person name="Pelin A."/>
            <person name="Henrissat B."/>
            <person name="Reynolds N.K."/>
            <person name="Benny G.L."/>
            <person name="Smith M.E."/>
            <person name="James T.Y."/>
            <person name="Grigoriev I.V."/>
        </authorList>
    </citation>
    <scope>NUCLEOTIDE SEQUENCE [LARGE SCALE GENOMIC DNA]</scope>
    <source>
        <strain evidence="3">RSA 468</strain>
    </source>
</reference>
<evidence type="ECO:0000259" key="1">
    <source>
        <dbReference type="PROSITE" id="PS51397"/>
    </source>
</evidence>
<dbReference type="STRING" id="215637.A0A4P9ZVB3"/>
<dbReference type="PANTHER" id="PTHR47795:SF1">
    <property type="entry name" value="DNA-DEPENDENT METALLOPROTEASE WSS1 HOMOLOG 2"/>
    <property type="match status" value="1"/>
</dbReference>
<sequence>ALLHRLQQDRGISAIMTKYRWQVHTLLELSPAERSILGYNRNRGEVIALRLRTDDLTGFRAYTSIREVLLHELAHMIHSNHGPDFHALNRQLNQDVGK</sequence>
<protein>
    <submittedName>
        <fullName evidence="2">WLM domain-containing protein</fullName>
    </submittedName>
</protein>
<proteinExistence type="predicted"/>
<dbReference type="Proteomes" id="UP000268162">
    <property type="component" value="Unassembled WGS sequence"/>
</dbReference>
<keyword evidence="3" id="KW-1185">Reference proteome</keyword>
<gene>
    <name evidence="2" type="ORF">BJ085DRAFT_25006</name>
</gene>
<evidence type="ECO:0000313" key="2">
    <source>
        <dbReference type="EMBL" id="RKP37513.1"/>
    </source>
</evidence>
<evidence type="ECO:0000313" key="3">
    <source>
        <dbReference type="Proteomes" id="UP000268162"/>
    </source>
</evidence>
<organism evidence="2 3">
    <name type="scientific">Dimargaris cristalligena</name>
    <dbReference type="NCBI Taxonomy" id="215637"/>
    <lineage>
        <taxon>Eukaryota</taxon>
        <taxon>Fungi</taxon>
        <taxon>Fungi incertae sedis</taxon>
        <taxon>Zoopagomycota</taxon>
        <taxon>Kickxellomycotina</taxon>
        <taxon>Dimargaritomycetes</taxon>
        <taxon>Dimargaritales</taxon>
        <taxon>Dimargaritaceae</taxon>
        <taxon>Dimargaris</taxon>
    </lineage>
</organism>